<keyword evidence="17" id="KW-1185">Reference proteome</keyword>
<keyword evidence="7 12" id="KW-0220">Diaminopimelate biosynthesis</keyword>
<feature type="active site" description="Proton donor/acceptor" evidence="12 14">
    <location>
        <position position="138"/>
    </location>
</feature>
<keyword evidence="6 12" id="KW-0028">Amino-acid biosynthesis</keyword>
<dbReference type="EC" id="4.3.3.7" evidence="4 12"/>
<evidence type="ECO:0000256" key="1">
    <source>
        <dbReference type="ARBA" id="ARBA00003294"/>
    </source>
</evidence>
<dbReference type="UniPathway" id="UPA00034">
    <property type="reaction ID" value="UER00017"/>
</dbReference>
<gene>
    <name evidence="12 16" type="primary">dapA</name>
    <name evidence="16" type="ORF">JG30_10320</name>
</gene>
<dbReference type="PROSITE" id="PS00666">
    <property type="entry name" value="DHDPS_2"/>
    <property type="match status" value="1"/>
</dbReference>
<feature type="binding site" evidence="12 15">
    <location>
        <position position="207"/>
    </location>
    <ligand>
        <name>pyruvate</name>
        <dbReference type="ChEBI" id="CHEBI:15361"/>
    </ligand>
</feature>
<evidence type="ECO:0000256" key="8">
    <source>
        <dbReference type="ARBA" id="ARBA00023154"/>
    </source>
</evidence>
<dbReference type="PANTHER" id="PTHR12128:SF66">
    <property type="entry name" value="4-HYDROXY-2-OXOGLUTARATE ALDOLASE, MITOCHONDRIAL"/>
    <property type="match status" value="1"/>
</dbReference>
<feature type="site" description="Part of a proton relay during catalysis" evidence="12">
    <location>
        <position position="112"/>
    </location>
</feature>
<dbReference type="EMBL" id="JXJQ01000008">
    <property type="protein sequence ID" value="KJY61973.1"/>
    <property type="molecule type" value="Genomic_DNA"/>
</dbReference>
<organism evidence="16 17">
    <name type="scientific">Bombilactobacillus mellifer</name>
    <dbReference type="NCBI Taxonomy" id="1218492"/>
    <lineage>
        <taxon>Bacteria</taxon>
        <taxon>Bacillati</taxon>
        <taxon>Bacillota</taxon>
        <taxon>Bacilli</taxon>
        <taxon>Lactobacillales</taxon>
        <taxon>Lactobacillaceae</taxon>
        <taxon>Bombilactobacillus</taxon>
    </lineage>
</organism>
<comment type="pathway">
    <text evidence="2 12">Amino-acid biosynthesis; L-lysine biosynthesis via DAP pathway; (S)-tetrahydrodipicolinate from L-aspartate: step 3/4.</text>
</comment>
<dbReference type="Gene3D" id="3.20.20.70">
    <property type="entry name" value="Aldolase class I"/>
    <property type="match status" value="1"/>
</dbReference>
<dbReference type="Proteomes" id="UP000033558">
    <property type="component" value="Unassembled WGS sequence"/>
</dbReference>
<keyword evidence="8 12" id="KW-0457">Lysine biosynthesis</keyword>
<evidence type="ECO:0000256" key="13">
    <source>
        <dbReference type="PIRNR" id="PIRNR001365"/>
    </source>
</evidence>
<dbReference type="PIRSF" id="PIRSF001365">
    <property type="entry name" value="DHDPS"/>
    <property type="match status" value="1"/>
</dbReference>
<evidence type="ECO:0000256" key="7">
    <source>
        <dbReference type="ARBA" id="ARBA00022915"/>
    </source>
</evidence>
<evidence type="ECO:0000256" key="14">
    <source>
        <dbReference type="PIRSR" id="PIRSR001365-1"/>
    </source>
</evidence>
<comment type="function">
    <text evidence="1 12">Catalyzes the condensation of (S)-aspartate-beta-semialdehyde [(S)-ASA] and pyruvate to 4-hydroxy-tetrahydrodipicolinate (HTPA).</text>
</comment>
<dbReference type="GO" id="GO:0005829">
    <property type="term" value="C:cytosol"/>
    <property type="evidence" value="ECO:0007669"/>
    <property type="project" value="TreeGrafter"/>
</dbReference>
<dbReference type="InterPro" id="IPR002220">
    <property type="entry name" value="DapA-like"/>
</dbReference>
<evidence type="ECO:0000256" key="5">
    <source>
        <dbReference type="ARBA" id="ARBA00022490"/>
    </source>
</evidence>
<keyword evidence="9 12" id="KW-0456">Lyase</keyword>
<comment type="subunit">
    <text evidence="12">Homotetramer; dimer of dimers.</text>
</comment>
<evidence type="ECO:0000256" key="2">
    <source>
        <dbReference type="ARBA" id="ARBA00005120"/>
    </source>
</evidence>
<dbReference type="NCBIfam" id="TIGR00674">
    <property type="entry name" value="dapA"/>
    <property type="match status" value="1"/>
</dbReference>
<evidence type="ECO:0000256" key="3">
    <source>
        <dbReference type="ARBA" id="ARBA00007592"/>
    </source>
</evidence>
<dbReference type="PRINTS" id="PR00146">
    <property type="entry name" value="DHPICSNTHASE"/>
</dbReference>
<dbReference type="HOGENOM" id="CLU_049343_7_1_9"/>
<dbReference type="HAMAP" id="MF_00418">
    <property type="entry name" value="DapA"/>
    <property type="match status" value="1"/>
</dbReference>
<name>A0A0F4LUE6_9LACO</name>
<evidence type="ECO:0000313" key="16">
    <source>
        <dbReference type="EMBL" id="KJY61973.1"/>
    </source>
</evidence>
<keyword evidence="10 12" id="KW-0704">Schiff base</keyword>
<dbReference type="Pfam" id="PF00701">
    <property type="entry name" value="DHDPS"/>
    <property type="match status" value="1"/>
</dbReference>
<comment type="caution">
    <text evidence="16">The sequence shown here is derived from an EMBL/GenBank/DDBJ whole genome shotgun (WGS) entry which is preliminary data.</text>
</comment>
<dbReference type="OrthoDB" id="9782828at2"/>
<comment type="caution">
    <text evidence="12">Was originally thought to be a dihydrodipicolinate synthase (DHDPS), catalyzing the condensation of (S)-aspartate-beta-semialdehyde [(S)-ASA] and pyruvate to dihydrodipicolinate (DHDP). However, it was shown in E.coli that the product of the enzymatic reaction is not dihydrodipicolinate but in fact (4S)-4-hydroxy-2,3,4,5-tetrahydro-(2S)-dipicolinic acid (HTPA), and that the consecutive dehydration reaction leading to DHDP is not spontaneous but catalyzed by DapB.</text>
</comment>
<accession>A0A0F4LUE6</accession>
<dbReference type="SUPFAM" id="SSF51569">
    <property type="entry name" value="Aldolase"/>
    <property type="match status" value="1"/>
</dbReference>
<dbReference type="AlphaFoldDB" id="A0A0F4LUE6"/>
<keyword evidence="5 12" id="KW-0963">Cytoplasm</keyword>
<dbReference type="RefSeq" id="WP_046316789.1">
    <property type="nucleotide sequence ID" value="NZ_JBHSZT010000001.1"/>
</dbReference>
<evidence type="ECO:0000256" key="10">
    <source>
        <dbReference type="ARBA" id="ARBA00023270"/>
    </source>
</evidence>
<dbReference type="InterPro" id="IPR020625">
    <property type="entry name" value="Schiff_base-form_aldolases_AS"/>
</dbReference>
<protein>
    <recommendedName>
        <fullName evidence="4 12">4-hydroxy-tetrahydrodipicolinate synthase</fullName>
        <shortName evidence="12">HTPA synthase</shortName>
        <ecNumber evidence="4 12">4.3.3.7</ecNumber>
    </recommendedName>
</protein>
<comment type="catalytic activity">
    <reaction evidence="11 12">
        <text>L-aspartate 4-semialdehyde + pyruvate = (2S,4S)-4-hydroxy-2,3,4,5-tetrahydrodipicolinate + H2O + H(+)</text>
        <dbReference type="Rhea" id="RHEA:34171"/>
        <dbReference type="ChEBI" id="CHEBI:15361"/>
        <dbReference type="ChEBI" id="CHEBI:15377"/>
        <dbReference type="ChEBI" id="CHEBI:15378"/>
        <dbReference type="ChEBI" id="CHEBI:67139"/>
        <dbReference type="ChEBI" id="CHEBI:537519"/>
        <dbReference type="EC" id="4.3.3.7"/>
    </reaction>
</comment>
<evidence type="ECO:0000256" key="12">
    <source>
        <dbReference type="HAMAP-Rule" id="MF_00418"/>
    </source>
</evidence>
<dbReference type="InterPro" id="IPR013785">
    <property type="entry name" value="Aldolase_TIM"/>
</dbReference>
<proteinExistence type="inferred from homology"/>
<dbReference type="SMART" id="SM01130">
    <property type="entry name" value="DHDPS"/>
    <property type="match status" value="1"/>
</dbReference>
<dbReference type="CDD" id="cd00950">
    <property type="entry name" value="DHDPS"/>
    <property type="match status" value="1"/>
</dbReference>
<evidence type="ECO:0000256" key="15">
    <source>
        <dbReference type="PIRSR" id="PIRSR001365-2"/>
    </source>
</evidence>
<evidence type="ECO:0000256" key="4">
    <source>
        <dbReference type="ARBA" id="ARBA00012086"/>
    </source>
</evidence>
<feature type="active site" description="Schiff-base intermediate with substrate" evidence="12 14">
    <location>
        <position position="166"/>
    </location>
</feature>
<dbReference type="PANTHER" id="PTHR12128">
    <property type="entry name" value="DIHYDRODIPICOLINATE SYNTHASE"/>
    <property type="match status" value="1"/>
</dbReference>
<evidence type="ECO:0000256" key="9">
    <source>
        <dbReference type="ARBA" id="ARBA00023239"/>
    </source>
</evidence>
<dbReference type="PATRIC" id="fig|1218492.5.peg.1174"/>
<evidence type="ECO:0000256" key="6">
    <source>
        <dbReference type="ARBA" id="ARBA00022605"/>
    </source>
</evidence>
<dbReference type="GO" id="GO:0008840">
    <property type="term" value="F:4-hydroxy-tetrahydrodipicolinate synthase activity"/>
    <property type="evidence" value="ECO:0007669"/>
    <property type="project" value="UniProtKB-UniRule"/>
</dbReference>
<dbReference type="InterPro" id="IPR005263">
    <property type="entry name" value="DapA"/>
</dbReference>
<comment type="subcellular location">
    <subcellularLocation>
        <location evidence="12">Cytoplasm</location>
    </subcellularLocation>
</comment>
<dbReference type="STRING" id="1218492.JG30_10320"/>
<evidence type="ECO:0000256" key="11">
    <source>
        <dbReference type="ARBA" id="ARBA00047836"/>
    </source>
</evidence>
<dbReference type="GO" id="GO:0009089">
    <property type="term" value="P:lysine biosynthetic process via diaminopimelate"/>
    <property type="evidence" value="ECO:0007669"/>
    <property type="project" value="UniProtKB-UniRule"/>
</dbReference>
<feature type="site" description="Part of a proton relay during catalysis" evidence="12">
    <location>
        <position position="48"/>
    </location>
</feature>
<comment type="similarity">
    <text evidence="3 12 13">Belongs to the DapA family.</text>
</comment>
<reference evidence="16 17" key="1">
    <citation type="submission" date="2015-01" db="EMBL/GenBank/DDBJ databases">
        <title>Comparative genomics of the lactic acid bacteria isolated from the honey bee gut.</title>
        <authorList>
            <person name="Ellegaard K.M."/>
            <person name="Tamarit D."/>
            <person name="Javelind E."/>
            <person name="Olofsson T."/>
            <person name="Andersson S.G."/>
            <person name="Vasquez A."/>
        </authorList>
    </citation>
    <scope>NUCLEOTIDE SEQUENCE [LARGE SCALE GENOMIC DNA]</scope>
    <source>
        <strain evidence="16 17">Bin4</strain>
    </source>
</reference>
<dbReference type="GO" id="GO:0019877">
    <property type="term" value="P:diaminopimelate biosynthetic process"/>
    <property type="evidence" value="ECO:0007669"/>
    <property type="project" value="UniProtKB-UniRule"/>
</dbReference>
<feature type="binding site" evidence="12 15">
    <location>
        <position position="49"/>
    </location>
    <ligand>
        <name>pyruvate</name>
        <dbReference type="ChEBI" id="CHEBI:15361"/>
    </ligand>
</feature>
<sequence>MTTFNQADLLAAIITPFDDKQQLNFDSLQKLTDHLLAAGNRGFVIGGTTGEAATLSHDEKISLYTRFAQIVNQRGPVIAGTGSNNTQATCEFTHEVSQIPGIDAALVVAPYYNKPNQRGLLAHFTAVAEASEIPIIIYNIPGRTGITIANETLVKLAQHPRIIGVKQCTSLEDLEYLVENTPADFLVYSGEDAQALAAKTIGAQGVISVASHVYGQAMRQMYDALESGNISLAGQLQRRLTPKMQALFMYPSPAPVKAVLNAQGFQTGGCRLPIQALNTAEQAKLAQALGLESTALQQTNLTELEV</sequence>
<evidence type="ECO:0000313" key="17">
    <source>
        <dbReference type="Proteomes" id="UP000033558"/>
    </source>
</evidence>